<dbReference type="AlphaFoldDB" id="A0A177CC41"/>
<dbReference type="GeneID" id="28766501"/>
<dbReference type="Proteomes" id="UP000077069">
    <property type="component" value="Unassembled WGS sequence"/>
</dbReference>
<evidence type="ECO:0000313" key="3">
    <source>
        <dbReference type="Proteomes" id="UP000077069"/>
    </source>
</evidence>
<keyword evidence="3" id="KW-1185">Reference proteome</keyword>
<name>A0A177CC41_9PLEO</name>
<evidence type="ECO:0000313" key="2">
    <source>
        <dbReference type="EMBL" id="OAG05223.1"/>
    </source>
</evidence>
<feature type="region of interest" description="Disordered" evidence="1">
    <location>
        <begin position="1"/>
        <end position="74"/>
    </location>
</feature>
<reference evidence="2 3" key="1">
    <citation type="submission" date="2016-05" db="EMBL/GenBank/DDBJ databases">
        <title>Comparative analysis of secretome profiles of manganese(II)-oxidizing ascomycete fungi.</title>
        <authorList>
            <consortium name="DOE Joint Genome Institute"/>
            <person name="Zeiner C.A."/>
            <person name="Purvine S.O."/>
            <person name="Zink E.M."/>
            <person name="Wu S."/>
            <person name="Pasa-Tolic L."/>
            <person name="Chaput D.L."/>
            <person name="Haridas S."/>
            <person name="Grigoriev I.V."/>
            <person name="Santelli C.M."/>
            <person name="Hansel C.M."/>
        </authorList>
    </citation>
    <scope>NUCLEOTIDE SEQUENCE [LARGE SCALE GENOMIC DNA]</scope>
    <source>
        <strain evidence="2 3">AP3s5-JAC2a</strain>
    </source>
</reference>
<feature type="compositionally biased region" description="Basic and acidic residues" evidence="1">
    <location>
        <begin position="1"/>
        <end position="10"/>
    </location>
</feature>
<feature type="region of interest" description="Disordered" evidence="1">
    <location>
        <begin position="80"/>
        <end position="99"/>
    </location>
</feature>
<gene>
    <name evidence="2" type="ORF">CC84DRAFT_1218590</name>
</gene>
<dbReference type="EMBL" id="KV441553">
    <property type="protein sequence ID" value="OAG05223.1"/>
    <property type="molecule type" value="Genomic_DNA"/>
</dbReference>
<protein>
    <submittedName>
        <fullName evidence="2">Uncharacterized protein</fullName>
    </submittedName>
</protein>
<sequence length="115" mass="13670">MPRRRDNNPKDEEEYEQGDFDDFYEVEGEGEEEDEEMRWDESAYDDGQTAEQGQQQGEEEEEEGETDTRARRIKLPTIFRQPRNGGVTAPFVSRLKPGARDPKRHYMRYVRIRPL</sequence>
<organism evidence="2 3">
    <name type="scientific">Paraphaeosphaeria sporulosa</name>
    <dbReference type="NCBI Taxonomy" id="1460663"/>
    <lineage>
        <taxon>Eukaryota</taxon>
        <taxon>Fungi</taxon>
        <taxon>Dikarya</taxon>
        <taxon>Ascomycota</taxon>
        <taxon>Pezizomycotina</taxon>
        <taxon>Dothideomycetes</taxon>
        <taxon>Pleosporomycetidae</taxon>
        <taxon>Pleosporales</taxon>
        <taxon>Massarineae</taxon>
        <taxon>Didymosphaeriaceae</taxon>
        <taxon>Paraphaeosphaeria</taxon>
    </lineage>
</organism>
<evidence type="ECO:0000256" key="1">
    <source>
        <dbReference type="SAM" id="MobiDB-lite"/>
    </source>
</evidence>
<dbReference type="RefSeq" id="XP_018035588.1">
    <property type="nucleotide sequence ID" value="XM_018183015.1"/>
</dbReference>
<feature type="compositionally biased region" description="Acidic residues" evidence="1">
    <location>
        <begin position="11"/>
        <end position="44"/>
    </location>
</feature>
<proteinExistence type="predicted"/>
<accession>A0A177CC41</accession>
<dbReference type="InParanoid" id="A0A177CC41"/>